<dbReference type="Proteomes" id="UP000828941">
    <property type="component" value="Chromosome 3"/>
</dbReference>
<accession>A0ACB9PRH7</accession>
<gene>
    <name evidence="1" type="ORF">L6164_005507</name>
</gene>
<reference evidence="1 2" key="1">
    <citation type="journal article" date="2022" name="DNA Res.">
        <title>Chromosomal-level genome assembly of the orchid tree Bauhinia variegata (Leguminosae; Cercidoideae) supports the allotetraploid origin hypothesis of Bauhinia.</title>
        <authorList>
            <person name="Zhong Y."/>
            <person name="Chen Y."/>
            <person name="Zheng D."/>
            <person name="Pang J."/>
            <person name="Liu Y."/>
            <person name="Luo S."/>
            <person name="Meng S."/>
            <person name="Qian L."/>
            <person name="Wei D."/>
            <person name="Dai S."/>
            <person name="Zhou R."/>
        </authorList>
    </citation>
    <scope>NUCLEOTIDE SEQUENCE [LARGE SCALE GENOMIC DNA]</scope>
    <source>
        <strain evidence="1">BV-YZ2020</strain>
    </source>
</reference>
<sequence>MVDCNGEGVLFIEADADVRLDQIGDALEPPFPCLHELLYNVSGSEGILNCPLLLIQVTRLTCGGFIFAIRFNHTMTDGAGLVQFLNAIAEMAQGANEPSITPVWCRELLSARNPPRITYTHREYEEVPHTKGTIISPNDLQQRSFFFGHAEMATIRRRFVPHHLGPYTSFEIIAACLWRCRTIALQMDPNQEVRMMVLVNGRAKFNPPIPNGYYGSVFGFPAALTTAGKLCGNPLTYALELVRKAKAEVSGLGNEREEENVVNEGN</sequence>
<dbReference type="EMBL" id="CM039428">
    <property type="protein sequence ID" value="KAI4351123.1"/>
    <property type="molecule type" value="Genomic_DNA"/>
</dbReference>
<comment type="caution">
    <text evidence="1">The sequence shown here is derived from an EMBL/GenBank/DDBJ whole genome shotgun (WGS) entry which is preliminary data.</text>
</comment>
<evidence type="ECO:0000313" key="2">
    <source>
        <dbReference type="Proteomes" id="UP000828941"/>
    </source>
</evidence>
<organism evidence="1 2">
    <name type="scientific">Bauhinia variegata</name>
    <name type="common">Purple orchid tree</name>
    <name type="synonym">Phanera variegata</name>
    <dbReference type="NCBI Taxonomy" id="167791"/>
    <lineage>
        <taxon>Eukaryota</taxon>
        <taxon>Viridiplantae</taxon>
        <taxon>Streptophyta</taxon>
        <taxon>Embryophyta</taxon>
        <taxon>Tracheophyta</taxon>
        <taxon>Spermatophyta</taxon>
        <taxon>Magnoliopsida</taxon>
        <taxon>eudicotyledons</taxon>
        <taxon>Gunneridae</taxon>
        <taxon>Pentapetalae</taxon>
        <taxon>rosids</taxon>
        <taxon>fabids</taxon>
        <taxon>Fabales</taxon>
        <taxon>Fabaceae</taxon>
        <taxon>Cercidoideae</taxon>
        <taxon>Cercideae</taxon>
        <taxon>Bauhiniinae</taxon>
        <taxon>Bauhinia</taxon>
    </lineage>
</organism>
<evidence type="ECO:0000313" key="1">
    <source>
        <dbReference type="EMBL" id="KAI4351123.1"/>
    </source>
</evidence>
<proteinExistence type="predicted"/>
<name>A0ACB9PRH7_BAUVA</name>
<keyword evidence="2" id="KW-1185">Reference proteome</keyword>
<protein>
    <submittedName>
        <fullName evidence="1">Uncharacterized protein</fullName>
    </submittedName>
</protein>